<gene>
    <name evidence="17" type="ORF">KP509_03G082400</name>
</gene>
<dbReference type="Gene3D" id="1.10.420.10">
    <property type="entry name" value="Peroxidase, domain 2"/>
    <property type="match status" value="1"/>
</dbReference>
<keyword evidence="5 12" id="KW-0479">Metal-binding</keyword>
<comment type="cofactor">
    <cofactor evidence="12 15">
        <name>heme b</name>
        <dbReference type="ChEBI" id="CHEBI:60344"/>
    </cofactor>
    <text evidence="12 15">Binds 1 heme b (iron(II)-protoporphyrin IX) group per subunit.</text>
</comment>
<protein>
    <recommendedName>
        <fullName evidence="15">Peroxidase</fullName>
        <ecNumber evidence="15">1.11.1.7</ecNumber>
    </recommendedName>
</protein>
<dbReference type="GO" id="GO:0020037">
    <property type="term" value="F:heme binding"/>
    <property type="evidence" value="ECO:0007669"/>
    <property type="project" value="UniProtKB-UniRule"/>
</dbReference>
<dbReference type="PROSITE" id="PS00436">
    <property type="entry name" value="PEROXIDASE_2"/>
    <property type="match status" value="1"/>
</dbReference>
<feature type="binding site" evidence="12">
    <location>
        <position position="75"/>
    </location>
    <ligand>
        <name>Ca(2+)</name>
        <dbReference type="ChEBI" id="CHEBI:29108"/>
        <label>1</label>
    </ligand>
</feature>
<dbReference type="InterPro" id="IPR002016">
    <property type="entry name" value="Haem_peroxidase"/>
</dbReference>
<feature type="binding site" evidence="12">
    <location>
        <position position="82"/>
    </location>
    <ligand>
        <name>Ca(2+)</name>
        <dbReference type="ChEBI" id="CHEBI:29108"/>
        <label>1</label>
    </ligand>
</feature>
<dbReference type="FunFam" id="1.10.520.10:FF:000009">
    <property type="entry name" value="Peroxidase"/>
    <property type="match status" value="1"/>
</dbReference>
<keyword evidence="15" id="KW-0376">Hydrogen peroxide</keyword>
<evidence type="ECO:0000256" key="11">
    <source>
        <dbReference type="PIRSR" id="PIRSR600823-2"/>
    </source>
</evidence>
<reference evidence="17" key="1">
    <citation type="submission" date="2021-08" db="EMBL/GenBank/DDBJ databases">
        <title>WGS assembly of Ceratopteris richardii.</title>
        <authorList>
            <person name="Marchant D.B."/>
            <person name="Chen G."/>
            <person name="Jenkins J."/>
            <person name="Shu S."/>
            <person name="Leebens-Mack J."/>
            <person name="Grimwood J."/>
            <person name="Schmutz J."/>
            <person name="Soltis P."/>
            <person name="Soltis D."/>
            <person name="Chen Z.-H."/>
        </authorList>
    </citation>
    <scope>NUCLEOTIDE SEQUENCE</scope>
    <source>
        <strain evidence="17">Whitten #5841</strain>
        <tissue evidence="17">Leaf</tissue>
    </source>
</reference>
<dbReference type="GO" id="GO:0006979">
    <property type="term" value="P:response to oxidative stress"/>
    <property type="evidence" value="ECO:0007669"/>
    <property type="project" value="UniProtKB-UniRule"/>
</dbReference>
<feature type="disulfide bond" evidence="14">
    <location>
        <begin position="130"/>
        <end position="327"/>
    </location>
</feature>
<comment type="catalytic activity">
    <reaction evidence="1 15">
        <text>2 a phenolic donor + H2O2 = 2 a phenolic radical donor + 2 H2O</text>
        <dbReference type="Rhea" id="RHEA:56136"/>
        <dbReference type="ChEBI" id="CHEBI:15377"/>
        <dbReference type="ChEBI" id="CHEBI:16240"/>
        <dbReference type="ChEBI" id="CHEBI:139520"/>
        <dbReference type="ChEBI" id="CHEBI:139521"/>
        <dbReference type="EC" id="1.11.1.7"/>
    </reaction>
</comment>
<feature type="binding site" evidence="12">
    <location>
        <position position="84"/>
    </location>
    <ligand>
        <name>Ca(2+)</name>
        <dbReference type="ChEBI" id="CHEBI:29108"/>
        <label>1</label>
    </ligand>
</feature>
<comment type="caution">
    <text evidence="17">The sequence shown here is derived from an EMBL/GenBank/DDBJ whole genome shotgun (WGS) entry which is preliminary data.</text>
</comment>
<feature type="active site" description="Proton acceptor" evidence="10">
    <location>
        <position position="74"/>
    </location>
</feature>
<evidence type="ECO:0000256" key="6">
    <source>
        <dbReference type="ARBA" id="ARBA00022837"/>
    </source>
</evidence>
<dbReference type="InterPro" id="IPR010255">
    <property type="entry name" value="Haem_peroxidase_sf"/>
</dbReference>
<keyword evidence="15" id="KW-0964">Secreted</keyword>
<dbReference type="InterPro" id="IPR033905">
    <property type="entry name" value="Secretory_peroxidase"/>
</dbReference>
<feature type="site" description="Transition state stabilizer" evidence="13">
    <location>
        <position position="70"/>
    </location>
</feature>
<organism evidence="17 18">
    <name type="scientific">Ceratopteris richardii</name>
    <name type="common">Triangle waterfern</name>
    <dbReference type="NCBI Taxonomy" id="49495"/>
    <lineage>
        <taxon>Eukaryota</taxon>
        <taxon>Viridiplantae</taxon>
        <taxon>Streptophyta</taxon>
        <taxon>Embryophyta</taxon>
        <taxon>Tracheophyta</taxon>
        <taxon>Polypodiopsida</taxon>
        <taxon>Polypodiidae</taxon>
        <taxon>Polypodiales</taxon>
        <taxon>Pteridineae</taxon>
        <taxon>Pteridaceae</taxon>
        <taxon>Parkerioideae</taxon>
        <taxon>Ceratopteris</taxon>
    </lineage>
</organism>
<evidence type="ECO:0000256" key="2">
    <source>
        <dbReference type="ARBA" id="ARBA00006873"/>
    </source>
</evidence>
<accession>A0A8T2V8K0</accession>
<feature type="signal peptide" evidence="15">
    <location>
        <begin position="1"/>
        <end position="17"/>
    </location>
</feature>
<dbReference type="EMBL" id="CM035408">
    <property type="protein sequence ID" value="KAH7442326.1"/>
    <property type="molecule type" value="Genomic_DNA"/>
</dbReference>
<feature type="binding site" evidence="12">
    <location>
        <position position="258"/>
    </location>
    <ligand>
        <name>Ca(2+)</name>
        <dbReference type="ChEBI" id="CHEBI:29108"/>
        <label>2</label>
    </ligand>
</feature>
<dbReference type="GO" id="GO:0005576">
    <property type="term" value="C:extracellular region"/>
    <property type="evidence" value="ECO:0007669"/>
    <property type="project" value="UniProtKB-SubCell"/>
</dbReference>
<feature type="disulfide bond" evidence="14">
    <location>
        <begin position="209"/>
        <end position="238"/>
    </location>
</feature>
<feature type="binding site" evidence="12">
    <location>
        <position position="97"/>
    </location>
    <ligand>
        <name>Ca(2+)</name>
        <dbReference type="ChEBI" id="CHEBI:29108"/>
        <label>1</label>
    </ligand>
</feature>
<dbReference type="GO" id="GO:0140825">
    <property type="term" value="F:lactoperoxidase activity"/>
    <property type="evidence" value="ECO:0007669"/>
    <property type="project" value="UniProtKB-EC"/>
</dbReference>
<evidence type="ECO:0000313" key="17">
    <source>
        <dbReference type="EMBL" id="KAH7442326.1"/>
    </source>
</evidence>
<evidence type="ECO:0000256" key="10">
    <source>
        <dbReference type="PIRSR" id="PIRSR600823-1"/>
    </source>
</evidence>
<evidence type="ECO:0000256" key="5">
    <source>
        <dbReference type="ARBA" id="ARBA00022723"/>
    </source>
</evidence>
<feature type="domain" description="Plant heme peroxidase family profile" evidence="16">
    <location>
        <begin position="33"/>
        <end position="331"/>
    </location>
</feature>
<proteinExistence type="inferred from homology"/>
<comment type="similarity">
    <text evidence="15">Belongs to the peroxidase family. Classical plant (class III) peroxidase subfamily.</text>
</comment>
<keyword evidence="18" id="KW-1185">Reference proteome</keyword>
<dbReference type="GO" id="GO:0046872">
    <property type="term" value="F:metal ion binding"/>
    <property type="evidence" value="ECO:0007669"/>
    <property type="project" value="UniProtKB-UniRule"/>
</dbReference>
<feature type="chain" id="PRO_5035959609" description="Peroxidase" evidence="15">
    <location>
        <begin position="18"/>
        <end position="335"/>
    </location>
</feature>
<comment type="similarity">
    <text evidence="2">Belongs to the peroxidase family. Ascorbate peroxidase subfamily.</text>
</comment>
<evidence type="ECO:0000256" key="4">
    <source>
        <dbReference type="ARBA" id="ARBA00022617"/>
    </source>
</evidence>
<evidence type="ECO:0000256" key="13">
    <source>
        <dbReference type="PIRSR" id="PIRSR600823-4"/>
    </source>
</evidence>
<dbReference type="AlphaFoldDB" id="A0A8T2V8K0"/>
<keyword evidence="8 12" id="KW-0408">Iron</keyword>
<dbReference type="OrthoDB" id="2113341at2759"/>
<dbReference type="InterPro" id="IPR019793">
    <property type="entry name" value="Peroxidases_heam-ligand_BS"/>
</dbReference>
<sequence>MARICTFLSLLLGVSYSSFLVSVNGNGDCSAKKLHYNFYGNSCPAVESRVRRIVKEAVRKETRMAASLLRLHFHDCFVEGCDGSLLLKSIPGVLEGEQEAAPNYMSVRGYDVVDDIKAVLERECPGIVSCADILALAARDSVSLTGGPSYRVLLGRRDSLSANRTLAEHYLPGYDYNTSYLVASFARVGLSPNDMVALSGAHTIGKAGCDTLSGRIPPSLDDPAALEVLYAKALSEECAASPNTTLINLDFASPIVFDNSYYRNLLKNQGVLYSDQVLFSTPGASRDQTIRYAFDQETFFRDFSVAMVNMGNIAPLTGCEGQIRRHCGYANPYPS</sequence>
<dbReference type="EC" id="1.11.1.7" evidence="15"/>
<dbReference type="PANTHER" id="PTHR31388:SF5">
    <property type="entry name" value="PEROXIDASE"/>
    <property type="match status" value="1"/>
</dbReference>
<keyword evidence="7 15" id="KW-0560">Oxidoreductase</keyword>
<dbReference type="InterPro" id="IPR000823">
    <property type="entry name" value="Peroxidase_pln"/>
</dbReference>
<comment type="subcellular location">
    <subcellularLocation>
        <location evidence="15">Secreted</location>
    </subcellularLocation>
</comment>
<feature type="binding site" description="axial binding residue" evidence="12">
    <location>
        <position position="202"/>
    </location>
    <ligand>
        <name>heme b</name>
        <dbReference type="ChEBI" id="CHEBI:60344"/>
    </ligand>
    <ligandPart>
        <name>Fe</name>
        <dbReference type="ChEBI" id="CHEBI:18248"/>
    </ligandPart>
</feature>
<name>A0A8T2V8K0_CERRI</name>
<dbReference type="PRINTS" id="PR00461">
    <property type="entry name" value="PLPEROXIDASE"/>
</dbReference>
<keyword evidence="15" id="KW-0732">Signal</keyword>
<dbReference type="CDD" id="cd00693">
    <property type="entry name" value="secretory_peroxidase"/>
    <property type="match status" value="1"/>
</dbReference>
<evidence type="ECO:0000256" key="14">
    <source>
        <dbReference type="PIRSR" id="PIRSR600823-5"/>
    </source>
</evidence>
<dbReference type="Gene3D" id="1.10.520.10">
    <property type="match status" value="1"/>
</dbReference>
<evidence type="ECO:0000256" key="7">
    <source>
        <dbReference type="ARBA" id="ARBA00023002"/>
    </source>
</evidence>
<evidence type="ECO:0000256" key="9">
    <source>
        <dbReference type="ARBA" id="ARBA00023157"/>
    </source>
</evidence>
<dbReference type="PROSITE" id="PS00435">
    <property type="entry name" value="PEROXIDASE_1"/>
    <property type="match status" value="1"/>
</dbReference>
<dbReference type="OMA" id="SICPRNG"/>
<comment type="function">
    <text evidence="15">Removal of H(2)O(2), oxidation of toxic reductants, biosynthesis and degradation of lignin, suberization, auxin catabolism, response to environmental stresses such as wounding, pathogen attack and oxidative stress.</text>
</comment>
<dbReference type="PANTHER" id="PTHR31388">
    <property type="entry name" value="PEROXIDASE 72-RELATED"/>
    <property type="match status" value="1"/>
</dbReference>
<feature type="binding site" evidence="12">
    <location>
        <position position="78"/>
    </location>
    <ligand>
        <name>Ca(2+)</name>
        <dbReference type="ChEBI" id="CHEBI:29108"/>
        <label>1</label>
    </ligand>
</feature>
<keyword evidence="4 15" id="KW-0349">Heme</keyword>
<feature type="disulfide bond" evidence="14">
    <location>
        <begin position="43"/>
        <end position="124"/>
    </location>
</feature>
<dbReference type="SUPFAM" id="SSF48113">
    <property type="entry name" value="Heme-dependent peroxidases"/>
    <property type="match status" value="1"/>
</dbReference>
<evidence type="ECO:0000256" key="12">
    <source>
        <dbReference type="PIRSR" id="PIRSR600823-3"/>
    </source>
</evidence>
<evidence type="ECO:0000259" key="16">
    <source>
        <dbReference type="PROSITE" id="PS50873"/>
    </source>
</evidence>
<evidence type="ECO:0000256" key="8">
    <source>
        <dbReference type="ARBA" id="ARBA00023004"/>
    </source>
</evidence>
<feature type="binding site" evidence="12">
    <location>
        <position position="203"/>
    </location>
    <ligand>
        <name>Ca(2+)</name>
        <dbReference type="ChEBI" id="CHEBI:29108"/>
        <label>2</label>
    </ligand>
</feature>
<evidence type="ECO:0000256" key="15">
    <source>
        <dbReference type="RuleBase" id="RU362060"/>
    </source>
</evidence>
<feature type="binding site" evidence="12">
    <location>
        <position position="250"/>
    </location>
    <ligand>
        <name>Ca(2+)</name>
        <dbReference type="ChEBI" id="CHEBI:29108"/>
        <label>2</label>
    </ligand>
</feature>
<feature type="binding site" evidence="12">
    <location>
        <position position="80"/>
    </location>
    <ligand>
        <name>Ca(2+)</name>
        <dbReference type="ChEBI" id="CHEBI:29108"/>
        <label>1</label>
    </ligand>
</feature>
<comment type="cofactor">
    <cofactor evidence="12 15">
        <name>Ca(2+)</name>
        <dbReference type="ChEBI" id="CHEBI:29108"/>
    </cofactor>
    <text evidence="12 15">Binds 2 calcium ions per subunit.</text>
</comment>
<dbReference type="PRINTS" id="PR00458">
    <property type="entry name" value="PEROXIDASE"/>
</dbReference>
<dbReference type="Pfam" id="PF00141">
    <property type="entry name" value="peroxidase"/>
    <property type="match status" value="1"/>
</dbReference>
<evidence type="ECO:0000256" key="1">
    <source>
        <dbReference type="ARBA" id="ARBA00000189"/>
    </source>
</evidence>
<evidence type="ECO:0000256" key="3">
    <source>
        <dbReference type="ARBA" id="ARBA00022559"/>
    </source>
</evidence>
<dbReference type="Proteomes" id="UP000825935">
    <property type="component" value="Chromosome 3"/>
</dbReference>
<keyword evidence="6 12" id="KW-0106">Calcium</keyword>
<keyword evidence="3 15" id="KW-0575">Peroxidase</keyword>
<dbReference type="GO" id="GO:0042744">
    <property type="term" value="P:hydrogen peroxide catabolic process"/>
    <property type="evidence" value="ECO:0007669"/>
    <property type="project" value="UniProtKB-KW"/>
</dbReference>
<keyword evidence="9 14" id="KW-1015">Disulfide bond</keyword>
<dbReference type="PROSITE" id="PS50873">
    <property type="entry name" value="PEROXIDASE_4"/>
    <property type="match status" value="1"/>
</dbReference>
<dbReference type="FunFam" id="1.10.420.10:FF:000001">
    <property type="entry name" value="Peroxidase"/>
    <property type="match status" value="1"/>
</dbReference>
<evidence type="ECO:0000313" key="18">
    <source>
        <dbReference type="Proteomes" id="UP000825935"/>
    </source>
</evidence>
<feature type="disulfide bond" evidence="14">
    <location>
        <begin position="76"/>
        <end position="81"/>
    </location>
</feature>
<feature type="binding site" evidence="11">
    <location>
        <position position="172"/>
    </location>
    <ligand>
        <name>substrate</name>
    </ligand>
</feature>
<dbReference type="InterPro" id="IPR019794">
    <property type="entry name" value="Peroxidases_AS"/>
</dbReference>